<dbReference type="GO" id="GO:0070291">
    <property type="term" value="P:N-acylethanolamine metabolic process"/>
    <property type="evidence" value="ECO:0007669"/>
    <property type="project" value="TreeGrafter"/>
</dbReference>
<dbReference type="KEGG" id="mut:GVT53_05295"/>
<evidence type="ECO:0000259" key="2">
    <source>
        <dbReference type="PROSITE" id="PS51704"/>
    </source>
</evidence>
<dbReference type="SUPFAM" id="SSF51695">
    <property type="entry name" value="PLC-like phosphodiesterases"/>
    <property type="match status" value="1"/>
</dbReference>
<gene>
    <name evidence="3" type="ORF">GVT53_05295</name>
</gene>
<dbReference type="GO" id="GO:0008889">
    <property type="term" value="F:glycerophosphodiester phosphodiesterase activity"/>
    <property type="evidence" value="ECO:0007669"/>
    <property type="project" value="TreeGrafter"/>
</dbReference>
<dbReference type="GO" id="GO:0005886">
    <property type="term" value="C:plasma membrane"/>
    <property type="evidence" value="ECO:0007669"/>
    <property type="project" value="TreeGrafter"/>
</dbReference>
<sequence>MMMGYKLKTTALAFVAFFCATIAIGQSTRADRILEDFYHQPDKILVAAHRAAHQNFAENSIAALEESIRLEVDIVELDVRMTNDSVLVILHDRTVDRTTNGEGKLSEMTFGEARSLRLLHQDQPTEQVIPTLDEVLPIAKDKILIDIDFKANSKEALVKTVELIKKYGMEHQIIFFLYDYKLAPVLHSICPELIIMPRAYKKKDVNNILDWDYIKIIHVDESFYKERLMKKIVDSNVRVWINALGKYDNMEKEEQNSGYSKLFSKKYINVIQTDRPQELIDYLNVTLN</sequence>
<dbReference type="Gene3D" id="3.20.20.190">
    <property type="entry name" value="Phosphatidylinositol (PI) phosphodiesterase"/>
    <property type="match status" value="1"/>
</dbReference>
<accession>A0A6G7J0D3</accession>
<dbReference type="AlphaFoldDB" id="A0A6G7J0D3"/>
<dbReference type="EMBL" id="CP049616">
    <property type="protein sequence ID" value="QII44110.1"/>
    <property type="molecule type" value="Genomic_DNA"/>
</dbReference>
<feature type="signal peptide" evidence="1">
    <location>
        <begin position="1"/>
        <end position="25"/>
    </location>
</feature>
<protein>
    <submittedName>
        <fullName evidence="3">Glycerophosphodiester phosphodiesterase family protein</fullName>
    </submittedName>
</protein>
<dbReference type="Proteomes" id="UP000502928">
    <property type="component" value="Chromosome"/>
</dbReference>
<evidence type="ECO:0000313" key="3">
    <source>
        <dbReference type="EMBL" id="QII44110.1"/>
    </source>
</evidence>
<dbReference type="CDD" id="cd08566">
    <property type="entry name" value="GDPD_AtGDE_like"/>
    <property type="match status" value="1"/>
</dbReference>
<dbReference type="PROSITE" id="PS51704">
    <property type="entry name" value="GP_PDE"/>
    <property type="match status" value="1"/>
</dbReference>
<dbReference type="GO" id="GO:0006644">
    <property type="term" value="P:phospholipid metabolic process"/>
    <property type="evidence" value="ECO:0007669"/>
    <property type="project" value="TreeGrafter"/>
</dbReference>
<dbReference type="InterPro" id="IPR017946">
    <property type="entry name" value="PLC-like_Pdiesterase_TIM-brl"/>
</dbReference>
<evidence type="ECO:0000313" key="4">
    <source>
        <dbReference type="Proteomes" id="UP000502928"/>
    </source>
</evidence>
<organism evidence="3 4">
    <name type="scientific">Flagellimonas oceani</name>
    <dbReference type="NCBI Taxonomy" id="2698672"/>
    <lineage>
        <taxon>Bacteria</taxon>
        <taxon>Pseudomonadati</taxon>
        <taxon>Bacteroidota</taxon>
        <taxon>Flavobacteriia</taxon>
        <taxon>Flavobacteriales</taxon>
        <taxon>Flavobacteriaceae</taxon>
        <taxon>Flagellimonas</taxon>
    </lineage>
</organism>
<feature type="chain" id="PRO_5026178268" evidence="1">
    <location>
        <begin position="26"/>
        <end position="288"/>
    </location>
</feature>
<name>A0A6G7J0D3_9FLAO</name>
<reference evidence="3 4" key="1">
    <citation type="submission" date="2020-02" db="EMBL/GenBank/DDBJ databases">
        <title>Complete genome of Muricauda sp. 501str8.</title>
        <authorList>
            <person name="Dong B."/>
            <person name="Zhu S."/>
            <person name="Yang J."/>
            <person name="Chen J."/>
        </authorList>
    </citation>
    <scope>NUCLEOTIDE SEQUENCE [LARGE SCALE GENOMIC DNA]</scope>
    <source>
        <strain evidence="3 4">501str8</strain>
    </source>
</reference>
<keyword evidence="4" id="KW-1185">Reference proteome</keyword>
<dbReference type="PANTHER" id="PTHR46320">
    <property type="entry name" value="GLYCEROPHOSPHODIESTER PHOSPHODIESTERASE 1"/>
    <property type="match status" value="1"/>
</dbReference>
<evidence type="ECO:0000256" key="1">
    <source>
        <dbReference type="SAM" id="SignalP"/>
    </source>
</evidence>
<dbReference type="PANTHER" id="PTHR46320:SF1">
    <property type="entry name" value="GLYCEROPHOSPHODIESTER PHOSPHODIESTERASE 1"/>
    <property type="match status" value="1"/>
</dbReference>
<dbReference type="GO" id="GO:0006580">
    <property type="term" value="P:ethanolamine metabolic process"/>
    <property type="evidence" value="ECO:0007669"/>
    <property type="project" value="TreeGrafter"/>
</dbReference>
<dbReference type="RefSeq" id="WP_166247771.1">
    <property type="nucleotide sequence ID" value="NZ_CP049616.1"/>
</dbReference>
<dbReference type="Pfam" id="PF03009">
    <property type="entry name" value="GDPD"/>
    <property type="match status" value="1"/>
</dbReference>
<dbReference type="InterPro" id="IPR030395">
    <property type="entry name" value="GP_PDE_dom"/>
</dbReference>
<feature type="domain" description="GP-PDE" evidence="2">
    <location>
        <begin position="44"/>
        <end position="283"/>
    </location>
</feature>
<keyword evidence="1" id="KW-0732">Signal</keyword>
<proteinExistence type="predicted"/>